<feature type="domain" description="Carbohydrate kinase PfkB" evidence="3">
    <location>
        <begin position="59"/>
        <end position="347"/>
    </location>
</feature>
<reference evidence="5" key="1">
    <citation type="submission" date="2007-10" db="EMBL/GenBank/DDBJ databases">
        <title>Complete genome of Alkaliphilus oremlandii OhILAs.</title>
        <authorList>
            <person name="Copeland A."/>
            <person name="Lucas S."/>
            <person name="Lapidus A."/>
            <person name="Barry K."/>
            <person name="Detter J.C."/>
            <person name="Glavina del Rio T."/>
            <person name="Hammon N."/>
            <person name="Israni S."/>
            <person name="Dalin E."/>
            <person name="Tice H."/>
            <person name="Pitluck S."/>
            <person name="Chain P."/>
            <person name="Malfatti S."/>
            <person name="Shin M."/>
            <person name="Vergez L."/>
            <person name="Schmutz J."/>
            <person name="Larimer F."/>
            <person name="Land M."/>
            <person name="Hauser L."/>
            <person name="Kyrpides N."/>
            <person name="Mikhailova N."/>
            <person name="Stolz J.F."/>
            <person name="Dawson A."/>
            <person name="Fisher E."/>
            <person name="Crable B."/>
            <person name="Perera E."/>
            <person name="Lisak J."/>
            <person name="Ranganathan M."/>
            <person name="Basu P."/>
            <person name="Richardson P."/>
        </authorList>
    </citation>
    <scope>NUCLEOTIDE SEQUENCE [LARGE SCALE GENOMIC DNA]</scope>
    <source>
        <strain evidence="5">OhILAs</strain>
    </source>
</reference>
<dbReference type="OrthoDB" id="9806249at2"/>
<dbReference type="Pfam" id="PF00294">
    <property type="entry name" value="PfkB"/>
    <property type="match status" value="1"/>
</dbReference>
<evidence type="ECO:0000313" key="4">
    <source>
        <dbReference type="EMBL" id="ABW18211.1"/>
    </source>
</evidence>
<keyword evidence="5" id="KW-1185">Reference proteome</keyword>
<keyword evidence="2" id="KW-0418">Kinase</keyword>
<protein>
    <submittedName>
        <fullName evidence="4">PfkB domain protein</fullName>
    </submittedName>
</protein>
<gene>
    <name evidence="4" type="ordered locus">Clos_0651</name>
</gene>
<dbReference type="SUPFAM" id="SSF53613">
    <property type="entry name" value="Ribokinase-like"/>
    <property type="match status" value="1"/>
</dbReference>
<dbReference type="eggNOG" id="COG0524">
    <property type="taxonomic scope" value="Bacteria"/>
</dbReference>
<dbReference type="PANTHER" id="PTHR10584">
    <property type="entry name" value="SUGAR KINASE"/>
    <property type="match status" value="1"/>
</dbReference>
<dbReference type="Gene3D" id="3.40.1190.20">
    <property type="match status" value="1"/>
</dbReference>
<dbReference type="SUPFAM" id="SSF46785">
    <property type="entry name" value="Winged helix' DNA-binding domain"/>
    <property type="match status" value="1"/>
</dbReference>
<dbReference type="InterPro" id="IPR029056">
    <property type="entry name" value="Ribokinase-like"/>
</dbReference>
<dbReference type="EMBL" id="CP000853">
    <property type="protein sequence ID" value="ABW18211.1"/>
    <property type="molecule type" value="Genomic_DNA"/>
</dbReference>
<dbReference type="STRING" id="350688.Clos_0651"/>
<accession>A8MM44</accession>
<dbReference type="InterPro" id="IPR036388">
    <property type="entry name" value="WH-like_DNA-bd_sf"/>
</dbReference>
<sequence>MTNREQEILEIIRKNPIISQNELSQILGITRSSVAVHITNLVKKGFLLGKGYIFRDDSYVSIIGGANIDIQGFPKSKLILKDSNVGAVKMSLGGVGRNIGENLVKLGIRTNLISVIGDDVYGGKILEESRLIGLGMQDSLILKGESTSTYLSILNEQGDMAVAISHMDIYDRMTVDFIKDKKHVIENSRLCVVDTNIPASVIEYVLTAHKTLDFFLDTVSTTKAKRVKDFIGYFHTVKTNKIETEVITGMPINDERDLENAADYLHRAGVKRVFITLGEEGVFYSDNTTRGRVRAKGTKVVNATGAGDAFIAALAYAYMNDLEIEESAKLGIAASIIAISHESTINPSMSIENINLKMEDILSC</sequence>
<evidence type="ECO:0000256" key="1">
    <source>
        <dbReference type="ARBA" id="ARBA00022679"/>
    </source>
</evidence>
<evidence type="ECO:0000256" key="2">
    <source>
        <dbReference type="ARBA" id="ARBA00022777"/>
    </source>
</evidence>
<organism evidence="4 5">
    <name type="scientific">Alkaliphilus oremlandii (strain OhILAs)</name>
    <name type="common">Clostridium oremlandii (strain OhILAs)</name>
    <dbReference type="NCBI Taxonomy" id="350688"/>
    <lineage>
        <taxon>Bacteria</taxon>
        <taxon>Bacillati</taxon>
        <taxon>Bacillota</taxon>
        <taxon>Clostridia</taxon>
        <taxon>Peptostreptococcales</taxon>
        <taxon>Natronincolaceae</taxon>
        <taxon>Alkaliphilus</taxon>
    </lineage>
</organism>
<dbReference type="AlphaFoldDB" id="A8MM44"/>
<dbReference type="eggNOG" id="COG1846">
    <property type="taxonomic scope" value="Bacteria"/>
</dbReference>
<evidence type="ECO:0000313" key="5">
    <source>
        <dbReference type="Proteomes" id="UP000000269"/>
    </source>
</evidence>
<proteinExistence type="predicted"/>
<dbReference type="Proteomes" id="UP000000269">
    <property type="component" value="Chromosome"/>
</dbReference>
<dbReference type="GO" id="GO:0016301">
    <property type="term" value="F:kinase activity"/>
    <property type="evidence" value="ECO:0007669"/>
    <property type="project" value="UniProtKB-KW"/>
</dbReference>
<evidence type="ECO:0000259" key="3">
    <source>
        <dbReference type="Pfam" id="PF00294"/>
    </source>
</evidence>
<dbReference type="InterPro" id="IPR036390">
    <property type="entry name" value="WH_DNA-bd_sf"/>
</dbReference>
<keyword evidence="1" id="KW-0808">Transferase</keyword>
<name>A8MM44_ALKOO</name>
<dbReference type="InterPro" id="IPR011611">
    <property type="entry name" value="PfkB_dom"/>
</dbReference>
<dbReference type="KEGG" id="aoe:Clos_0651"/>
<dbReference type="HOGENOM" id="CLU_027634_11_2_9"/>
<dbReference type="CDD" id="cd01941">
    <property type="entry name" value="YeiC_kinase_like"/>
    <property type="match status" value="1"/>
</dbReference>
<dbReference type="Gene3D" id="1.10.10.10">
    <property type="entry name" value="Winged helix-like DNA-binding domain superfamily/Winged helix DNA-binding domain"/>
    <property type="match status" value="1"/>
</dbReference>
<dbReference type="RefSeq" id="WP_012158525.1">
    <property type="nucleotide sequence ID" value="NC_009922.1"/>
</dbReference>
<dbReference type="PANTHER" id="PTHR10584:SF166">
    <property type="entry name" value="RIBOKINASE"/>
    <property type="match status" value="1"/>
</dbReference>
<dbReference type="Pfam" id="PF13412">
    <property type="entry name" value="HTH_24"/>
    <property type="match status" value="1"/>
</dbReference>